<proteinExistence type="inferred from homology"/>
<dbReference type="OrthoDB" id="6432911at2759"/>
<organism evidence="11 12">
    <name type="scientific">Araneus ventricosus</name>
    <name type="common">Orbweaver spider</name>
    <name type="synonym">Epeira ventricosa</name>
    <dbReference type="NCBI Taxonomy" id="182803"/>
    <lineage>
        <taxon>Eukaryota</taxon>
        <taxon>Metazoa</taxon>
        <taxon>Ecdysozoa</taxon>
        <taxon>Arthropoda</taxon>
        <taxon>Chelicerata</taxon>
        <taxon>Arachnida</taxon>
        <taxon>Araneae</taxon>
        <taxon>Araneomorphae</taxon>
        <taxon>Entelegynae</taxon>
        <taxon>Araneoidea</taxon>
        <taxon>Araneidae</taxon>
        <taxon>Araneus</taxon>
    </lineage>
</organism>
<dbReference type="GO" id="GO:0004497">
    <property type="term" value="F:monooxygenase activity"/>
    <property type="evidence" value="ECO:0007669"/>
    <property type="project" value="UniProtKB-KW"/>
</dbReference>
<evidence type="ECO:0000256" key="4">
    <source>
        <dbReference type="ARBA" id="ARBA00022617"/>
    </source>
</evidence>
<keyword evidence="4 9" id="KW-0349">Heme</keyword>
<sequence>MTRIVVGYGYLFRDYPLFCFWLSYVPLIIITKAEAAEALMSGTKHMEKNWSYNMLHPWLRTGLLTSHGSKWKSRRKLLTTAFHFDILKDFLPVFNEQSQILAERLKKETNKDFTNIIKPVTLCTLDIICETTFGVKIGAQENNDSQYLKSVTRASEIIIERVANFWHWSDFLYQFTESGKDLKKHLNILHSFTRSESQRIYPSVPIIARRVSEDTTLCGYRIPKGSSCGVAIYLVHRDERVYPNPEKFDPDRFLPENSVNRHPYSFIPFSAGPRNCIGQRFASLEEKIVVSTVLRHYTVESLDPRDKISIVAELVLRPSVPLRIRIRPRKKDQ</sequence>
<keyword evidence="7 10" id="KW-0503">Monooxygenase</keyword>
<dbReference type="AlphaFoldDB" id="A0A4Y2QAP3"/>
<keyword evidence="12" id="KW-1185">Reference proteome</keyword>
<comment type="cofactor">
    <cofactor evidence="1 9">
        <name>heme</name>
        <dbReference type="ChEBI" id="CHEBI:30413"/>
    </cofactor>
</comment>
<accession>A0A4Y2QAP3</accession>
<feature type="binding site" description="axial binding residue" evidence="9">
    <location>
        <position position="276"/>
    </location>
    <ligand>
        <name>heme</name>
        <dbReference type="ChEBI" id="CHEBI:30413"/>
    </ligand>
    <ligandPart>
        <name>Fe</name>
        <dbReference type="ChEBI" id="CHEBI:18248"/>
    </ligandPart>
</feature>
<keyword evidence="8" id="KW-0472">Membrane</keyword>
<dbReference type="PRINTS" id="PR00463">
    <property type="entry name" value="EP450I"/>
</dbReference>
<dbReference type="PANTHER" id="PTHR24291">
    <property type="entry name" value="CYTOCHROME P450 FAMILY 4"/>
    <property type="match status" value="1"/>
</dbReference>
<dbReference type="EMBL" id="BGPR01013414">
    <property type="protein sequence ID" value="GBN60544.1"/>
    <property type="molecule type" value="Genomic_DNA"/>
</dbReference>
<evidence type="ECO:0000256" key="7">
    <source>
        <dbReference type="ARBA" id="ARBA00023033"/>
    </source>
</evidence>
<dbReference type="InterPro" id="IPR017972">
    <property type="entry name" value="Cyt_P450_CS"/>
</dbReference>
<keyword evidence="6 9" id="KW-0408">Iron</keyword>
<dbReference type="Gene3D" id="1.10.630.10">
    <property type="entry name" value="Cytochrome P450"/>
    <property type="match status" value="2"/>
</dbReference>
<dbReference type="PANTHER" id="PTHR24291:SF189">
    <property type="entry name" value="CYTOCHROME P450 4C3-RELATED"/>
    <property type="match status" value="1"/>
</dbReference>
<dbReference type="InterPro" id="IPR050196">
    <property type="entry name" value="Cytochrome_P450_Monoox"/>
</dbReference>
<gene>
    <name evidence="11" type="primary">Cyp4v2_34</name>
    <name evidence="11" type="ORF">AVEN_171020_1</name>
</gene>
<reference evidence="11 12" key="1">
    <citation type="journal article" date="2019" name="Sci. Rep.">
        <title>Orb-weaving spider Araneus ventricosus genome elucidates the spidroin gene catalogue.</title>
        <authorList>
            <person name="Kono N."/>
            <person name="Nakamura H."/>
            <person name="Ohtoshi R."/>
            <person name="Moran D.A.P."/>
            <person name="Shinohara A."/>
            <person name="Yoshida Y."/>
            <person name="Fujiwara M."/>
            <person name="Mori M."/>
            <person name="Tomita M."/>
            <person name="Arakawa K."/>
        </authorList>
    </citation>
    <scope>NUCLEOTIDE SEQUENCE [LARGE SCALE GENOMIC DNA]</scope>
</reference>
<comment type="subcellular location">
    <subcellularLocation>
        <location evidence="2">Endoplasmic reticulum membrane</location>
    </subcellularLocation>
</comment>
<evidence type="ECO:0000256" key="2">
    <source>
        <dbReference type="ARBA" id="ARBA00004586"/>
    </source>
</evidence>
<protein>
    <submittedName>
        <fullName evidence="11">Cytochrome P450 4V2</fullName>
    </submittedName>
</protein>
<dbReference type="PROSITE" id="PS00086">
    <property type="entry name" value="CYTOCHROME_P450"/>
    <property type="match status" value="1"/>
</dbReference>
<evidence type="ECO:0000256" key="9">
    <source>
        <dbReference type="PIRSR" id="PIRSR602401-1"/>
    </source>
</evidence>
<evidence type="ECO:0000256" key="10">
    <source>
        <dbReference type="RuleBase" id="RU000461"/>
    </source>
</evidence>
<evidence type="ECO:0000256" key="8">
    <source>
        <dbReference type="ARBA" id="ARBA00023136"/>
    </source>
</evidence>
<dbReference type="Proteomes" id="UP000499080">
    <property type="component" value="Unassembled WGS sequence"/>
</dbReference>
<evidence type="ECO:0000256" key="5">
    <source>
        <dbReference type="ARBA" id="ARBA00022824"/>
    </source>
</evidence>
<dbReference type="InterPro" id="IPR001128">
    <property type="entry name" value="Cyt_P450"/>
</dbReference>
<keyword evidence="10" id="KW-0560">Oxidoreductase</keyword>
<evidence type="ECO:0000313" key="12">
    <source>
        <dbReference type="Proteomes" id="UP000499080"/>
    </source>
</evidence>
<comment type="similarity">
    <text evidence="3 10">Belongs to the cytochrome P450 family.</text>
</comment>
<dbReference type="SUPFAM" id="SSF48264">
    <property type="entry name" value="Cytochrome P450"/>
    <property type="match status" value="1"/>
</dbReference>
<dbReference type="GO" id="GO:0016705">
    <property type="term" value="F:oxidoreductase activity, acting on paired donors, with incorporation or reduction of molecular oxygen"/>
    <property type="evidence" value="ECO:0007669"/>
    <property type="project" value="InterPro"/>
</dbReference>
<name>A0A4Y2QAP3_ARAVE</name>
<evidence type="ECO:0000313" key="11">
    <source>
        <dbReference type="EMBL" id="GBN60544.1"/>
    </source>
</evidence>
<dbReference type="GO" id="GO:0005506">
    <property type="term" value="F:iron ion binding"/>
    <property type="evidence" value="ECO:0007669"/>
    <property type="project" value="InterPro"/>
</dbReference>
<evidence type="ECO:0000256" key="6">
    <source>
        <dbReference type="ARBA" id="ARBA00023004"/>
    </source>
</evidence>
<keyword evidence="9 10" id="KW-0479">Metal-binding</keyword>
<dbReference type="GO" id="GO:0020037">
    <property type="term" value="F:heme binding"/>
    <property type="evidence" value="ECO:0007669"/>
    <property type="project" value="InterPro"/>
</dbReference>
<evidence type="ECO:0000256" key="1">
    <source>
        <dbReference type="ARBA" id="ARBA00001971"/>
    </source>
</evidence>
<keyword evidence="5" id="KW-0256">Endoplasmic reticulum</keyword>
<dbReference type="GO" id="GO:0005789">
    <property type="term" value="C:endoplasmic reticulum membrane"/>
    <property type="evidence" value="ECO:0007669"/>
    <property type="project" value="UniProtKB-SubCell"/>
</dbReference>
<comment type="caution">
    <text evidence="11">The sequence shown here is derived from an EMBL/GenBank/DDBJ whole genome shotgun (WGS) entry which is preliminary data.</text>
</comment>
<evidence type="ECO:0000256" key="3">
    <source>
        <dbReference type="ARBA" id="ARBA00010617"/>
    </source>
</evidence>
<dbReference type="Pfam" id="PF00067">
    <property type="entry name" value="p450"/>
    <property type="match status" value="2"/>
</dbReference>
<dbReference type="InterPro" id="IPR002401">
    <property type="entry name" value="Cyt_P450_E_grp-I"/>
</dbReference>
<dbReference type="InterPro" id="IPR036396">
    <property type="entry name" value="Cyt_P450_sf"/>
</dbReference>